<name>Q6ZCW9_ORYSJ</name>
<reference evidence="2" key="2">
    <citation type="submission" date="2001-12" db="EMBL/GenBank/DDBJ databases">
        <title>Oryza sativa nipponbare(GA3) genomic DNA, chromosome 8, PAC clone:P0028A08.</title>
        <authorList>
            <person name="Sasaki T."/>
            <person name="Matsumoto T."/>
            <person name="Yamamoto K."/>
        </authorList>
    </citation>
    <scope>NUCLEOTIDE SEQUENCE</scope>
</reference>
<proteinExistence type="predicted"/>
<evidence type="ECO:0000313" key="3">
    <source>
        <dbReference type="Proteomes" id="UP000000763"/>
    </source>
</evidence>
<reference evidence="1" key="1">
    <citation type="submission" date="2001-11" db="EMBL/GenBank/DDBJ databases">
        <title>Oryza sativa nipponbare(GA3) genomic DNA, chromosome 8, PAC clone:P0481F05.</title>
        <authorList>
            <person name="Sasaki T."/>
            <person name="Matsumoto T."/>
            <person name="Yamamoto K."/>
        </authorList>
    </citation>
    <scope>NUCLEOTIDE SEQUENCE</scope>
</reference>
<dbReference type="AlphaFoldDB" id="Q6ZCW9"/>
<sequence length="162" mass="17765">MEFGWALRRPMRLPDSPRQERGLPAALRGVGVKPEVWCAWLEGVMRRVLSRPLSGFVRAVEDACGVVFPLQFKSRLSSSYLSFFRCIYEFLGVTGGCSGWRQAPRQKGNQLVASGGGRGWEGAPVGSASGPGVLSLPSRRHHYEASYSAKEPRSESRKALVA</sequence>
<organism evidence="2 3">
    <name type="scientific">Oryza sativa subsp. japonica</name>
    <name type="common">Rice</name>
    <dbReference type="NCBI Taxonomy" id="39947"/>
    <lineage>
        <taxon>Eukaryota</taxon>
        <taxon>Viridiplantae</taxon>
        <taxon>Streptophyta</taxon>
        <taxon>Embryophyta</taxon>
        <taxon>Tracheophyta</taxon>
        <taxon>Spermatophyta</taxon>
        <taxon>Magnoliopsida</taxon>
        <taxon>Liliopsida</taxon>
        <taxon>Poales</taxon>
        <taxon>Poaceae</taxon>
        <taxon>BOP clade</taxon>
        <taxon>Oryzoideae</taxon>
        <taxon>Oryzeae</taxon>
        <taxon>Oryzinae</taxon>
        <taxon>Oryza</taxon>
        <taxon>Oryza sativa</taxon>
    </lineage>
</organism>
<reference evidence="3" key="4">
    <citation type="journal article" date="2008" name="Nucleic Acids Res.">
        <title>The rice annotation project database (RAP-DB): 2008 update.</title>
        <authorList>
            <consortium name="The rice annotation project (RAP)"/>
        </authorList>
    </citation>
    <scope>GENOME REANNOTATION</scope>
    <source>
        <strain evidence="3">cv. Nipponbare</strain>
    </source>
</reference>
<dbReference type="EMBL" id="AP004557">
    <property type="protein sequence ID" value="BAD09403.1"/>
    <property type="molecule type" value="Genomic_DNA"/>
</dbReference>
<protein>
    <submittedName>
        <fullName evidence="2">Uncharacterized protein</fullName>
    </submittedName>
</protein>
<accession>Q6ZCW9</accession>
<evidence type="ECO:0000313" key="2">
    <source>
        <dbReference type="EMBL" id="BAD09403.1"/>
    </source>
</evidence>
<dbReference type="EMBL" id="AP004376">
    <property type="protein sequence ID" value="BAD09323.1"/>
    <property type="molecule type" value="Genomic_DNA"/>
</dbReference>
<dbReference type="Proteomes" id="UP000000763">
    <property type="component" value="Chromosome 8"/>
</dbReference>
<gene>
    <name evidence="2" type="ORF">P0028A08.2</name>
    <name evidence="1" type="ORF">P0481F05.23</name>
</gene>
<evidence type="ECO:0000313" key="1">
    <source>
        <dbReference type="EMBL" id="BAD09323.1"/>
    </source>
</evidence>
<reference evidence="3" key="3">
    <citation type="journal article" date="2005" name="Nature">
        <title>The map-based sequence of the rice genome.</title>
        <authorList>
            <consortium name="International rice genome sequencing project (IRGSP)"/>
            <person name="Matsumoto T."/>
            <person name="Wu J."/>
            <person name="Kanamori H."/>
            <person name="Katayose Y."/>
            <person name="Fujisawa M."/>
            <person name="Namiki N."/>
            <person name="Mizuno H."/>
            <person name="Yamamoto K."/>
            <person name="Antonio B.A."/>
            <person name="Baba T."/>
            <person name="Sakata K."/>
            <person name="Nagamura Y."/>
            <person name="Aoki H."/>
            <person name="Arikawa K."/>
            <person name="Arita K."/>
            <person name="Bito T."/>
            <person name="Chiden Y."/>
            <person name="Fujitsuka N."/>
            <person name="Fukunaka R."/>
            <person name="Hamada M."/>
            <person name="Harada C."/>
            <person name="Hayashi A."/>
            <person name="Hijishita S."/>
            <person name="Honda M."/>
            <person name="Hosokawa S."/>
            <person name="Ichikawa Y."/>
            <person name="Idonuma A."/>
            <person name="Iijima M."/>
            <person name="Ikeda M."/>
            <person name="Ikeno M."/>
            <person name="Ito K."/>
            <person name="Ito S."/>
            <person name="Ito T."/>
            <person name="Ito Y."/>
            <person name="Ito Y."/>
            <person name="Iwabuchi A."/>
            <person name="Kamiya K."/>
            <person name="Karasawa W."/>
            <person name="Kurita K."/>
            <person name="Katagiri S."/>
            <person name="Kikuta A."/>
            <person name="Kobayashi H."/>
            <person name="Kobayashi N."/>
            <person name="Machita K."/>
            <person name="Maehara T."/>
            <person name="Masukawa M."/>
            <person name="Mizubayashi T."/>
            <person name="Mukai Y."/>
            <person name="Nagasaki H."/>
            <person name="Nagata Y."/>
            <person name="Naito S."/>
            <person name="Nakashima M."/>
            <person name="Nakama Y."/>
            <person name="Nakamichi Y."/>
            <person name="Nakamura M."/>
            <person name="Meguro A."/>
            <person name="Negishi M."/>
            <person name="Ohta I."/>
            <person name="Ohta T."/>
            <person name="Okamoto M."/>
            <person name="Ono N."/>
            <person name="Saji S."/>
            <person name="Sakaguchi M."/>
            <person name="Sakai K."/>
            <person name="Shibata M."/>
            <person name="Shimokawa T."/>
            <person name="Song J."/>
            <person name="Takazaki Y."/>
            <person name="Terasawa K."/>
            <person name="Tsugane M."/>
            <person name="Tsuji K."/>
            <person name="Ueda S."/>
            <person name="Waki K."/>
            <person name="Yamagata H."/>
            <person name="Yamamoto M."/>
            <person name="Yamamoto S."/>
            <person name="Yamane H."/>
            <person name="Yoshiki S."/>
            <person name="Yoshihara R."/>
            <person name="Yukawa K."/>
            <person name="Zhong H."/>
            <person name="Yano M."/>
            <person name="Yuan Q."/>
            <person name="Ouyang S."/>
            <person name="Liu J."/>
            <person name="Jones K.M."/>
            <person name="Gansberger K."/>
            <person name="Moffat K."/>
            <person name="Hill J."/>
            <person name="Bera J."/>
            <person name="Fadrosh D."/>
            <person name="Jin S."/>
            <person name="Johri S."/>
            <person name="Kim M."/>
            <person name="Overton L."/>
            <person name="Reardon M."/>
            <person name="Tsitrin T."/>
            <person name="Vuong H."/>
            <person name="Weaver B."/>
            <person name="Ciecko A."/>
            <person name="Tallon L."/>
            <person name="Jackson J."/>
            <person name="Pai G."/>
            <person name="Aken S.V."/>
            <person name="Utterback T."/>
            <person name="Reidmuller S."/>
            <person name="Feldblyum T."/>
            <person name="Hsiao J."/>
            <person name="Zismann V."/>
            <person name="Iobst S."/>
            <person name="de Vazeille A.R."/>
            <person name="Buell C.R."/>
            <person name="Ying K."/>
            <person name="Li Y."/>
            <person name="Lu T."/>
            <person name="Huang Y."/>
            <person name="Zhao Q."/>
            <person name="Feng Q."/>
            <person name="Zhang L."/>
            <person name="Zhu J."/>
            <person name="Weng Q."/>
            <person name="Mu J."/>
            <person name="Lu Y."/>
            <person name="Fan D."/>
            <person name="Liu Y."/>
            <person name="Guan J."/>
            <person name="Zhang Y."/>
            <person name="Yu S."/>
            <person name="Liu X."/>
            <person name="Zhang Y."/>
            <person name="Hong G."/>
            <person name="Han B."/>
            <person name="Choisne N."/>
            <person name="Demange N."/>
            <person name="Orjeda G."/>
            <person name="Samain S."/>
            <person name="Cattolico L."/>
            <person name="Pelletier E."/>
            <person name="Couloux A."/>
            <person name="Segurens B."/>
            <person name="Wincker P."/>
            <person name="D'Hont A."/>
            <person name="Scarpelli C."/>
            <person name="Weissenbach J."/>
            <person name="Salanoubat M."/>
            <person name="Quetier F."/>
            <person name="Yu Y."/>
            <person name="Kim H.R."/>
            <person name="Rambo T."/>
            <person name="Currie J."/>
            <person name="Collura K."/>
            <person name="Luo M."/>
            <person name="Yang T."/>
            <person name="Ammiraju J.S.S."/>
            <person name="Engler F."/>
            <person name="Soderlund C."/>
            <person name="Wing R.A."/>
            <person name="Palmer L.E."/>
            <person name="de la Bastide M."/>
            <person name="Spiegel L."/>
            <person name="Nascimento L."/>
            <person name="Zutavern T."/>
            <person name="O'Shaughnessy A."/>
            <person name="Dike S."/>
            <person name="Dedhia N."/>
            <person name="Preston R."/>
            <person name="Balija V."/>
            <person name="McCombie W.R."/>
            <person name="Chow T."/>
            <person name="Chen H."/>
            <person name="Chung M."/>
            <person name="Chen C."/>
            <person name="Shaw J."/>
            <person name="Wu H."/>
            <person name="Hsiao K."/>
            <person name="Chao Y."/>
            <person name="Chu M."/>
            <person name="Cheng C."/>
            <person name="Hour A."/>
            <person name="Lee P."/>
            <person name="Lin S."/>
            <person name="Lin Y."/>
            <person name="Liou J."/>
            <person name="Liu S."/>
            <person name="Hsing Y."/>
            <person name="Raghuvanshi S."/>
            <person name="Mohanty A."/>
            <person name="Bharti A.K."/>
            <person name="Gaur A."/>
            <person name="Gupta V."/>
            <person name="Kumar D."/>
            <person name="Ravi V."/>
            <person name="Vij S."/>
            <person name="Kapur A."/>
            <person name="Khurana P."/>
            <person name="Khurana P."/>
            <person name="Khurana J.P."/>
            <person name="Tyagi A.K."/>
            <person name="Gaikwad K."/>
            <person name="Singh A."/>
            <person name="Dalal V."/>
            <person name="Srivastava S."/>
            <person name="Dixit A."/>
            <person name="Pal A.K."/>
            <person name="Ghazi I.A."/>
            <person name="Yadav M."/>
            <person name="Pandit A."/>
            <person name="Bhargava A."/>
            <person name="Sureshbabu K."/>
            <person name="Batra K."/>
            <person name="Sharma T.R."/>
            <person name="Mohapatra T."/>
            <person name="Singh N.K."/>
            <person name="Messing J."/>
            <person name="Nelson A.B."/>
            <person name="Fuks G."/>
            <person name="Kavchok S."/>
            <person name="Keizer G."/>
            <person name="Linton E."/>
            <person name="Llaca V."/>
            <person name="Song R."/>
            <person name="Tanyolac B."/>
            <person name="Young S."/>
            <person name="Ho-Il K."/>
            <person name="Hahn J.H."/>
            <person name="Sangsakoo G."/>
            <person name="Vanavichit A."/>
            <person name="de Mattos Luiz.A.T."/>
            <person name="Zimmer P.D."/>
            <person name="Malone G."/>
            <person name="Dellagostin O."/>
            <person name="de Oliveira A.C."/>
            <person name="Bevan M."/>
            <person name="Bancroft I."/>
            <person name="Minx P."/>
            <person name="Cordum H."/>
            <person name="Wilson R."/>
            <person name="Cheng Z."/>
            <person name="Jin W."/>
            <person name="Jiang J."/>
            <person name="Leong S.A."/>
            <person name="Iwama H."/>
            <person name="Gojobori T."/>
            <person name="Itoh T."/>
            <person name="Niimura Y."/>
            <person name="Fujii Y."/>
            <person name="Habara T."/>
            <person name="Sakai H."/>
            <person name="Sato Y."/>
            <person name="Wilson G."/>
            <person name="Kumar K."/>
            <person name="McCouch S."/>
            <person name="Juretic N."/>
            <person name="Hoen D."/>
            <person name="Wright S."/>
            <person name="Bruskiewich R."/>
            <person name="Bureau T."/>
            <person name="Miyao A."/>
            <person name="Hirochika H."/>
            <person name="Nishikawa T."/>
            <person name="Kadowaki K."/>
            <person name="Sugiura M."/>
            <person name="Burr B."/>
            <person name="Sasaki T."/>
        </authorList>
    </citation>
    <scope>NUCLEOTIDE SEQUENCE [LARGE SCALE GENOMIC DNA]</scope>
    <source>
        <strain evidence="3">cv. Nipponbare</strain>
    </source>
</reference>